<evidence type="ECO:0000256" key="4">
    <source>
        <dbReference type="ARBA" id="ARBA00022640"/>
    </source>
</evidence>
<feature type="transmembrane region" description="Helical" evidence="6">
    <location>
        <begin position="171"/>
        <end position="191"/>
    </location>
</feature>
<evidence type="ECO:0000256" key="1">
    <source>
        <dbReference type="ARBA" id="ARBA00004229"/>
    </source>
</evidence>
<feature type="binding site" description="axial binding residue" evidence="5">
    <location>
        <position position="131"/>
    </location>
    <ligand>
        <name>chlorophyll b</name>
        <dbReference type="ChEBI" id="CHEBI:61721"/>
        <label>1</label>
    </ligand>
    <ligandPart>
        <name>Mg</name>
        <dbReference type="ChEBI" id="CHEBI:25107"/>
    </ligandPart>
</feature>
<feature type="binding site" evidence="5">
    <location>
        <position position="168"/>
    </location>
    <ligand>
        <name>chlorophyll b</name>
        <dbReference type="ChEBI" id="CHEBI:61721"/>
        <label>4</label>
    </ligand>
</feature>
<dbReference type="Pfam" id="PF00504">
    <property type="entry name" value="Chloroa_b-bind"/>
    <property type="match status" value="1"/>
</dbReference>
<evidence type="ECO:0000256" key="6">
    <source>
        <dbReference type="SAM" id="Phobius"/>
    </source>
</evidence>
<dbReference type="OrthoDB" id="423598at2759"/>
<organism evidence="7 8">
    <name type="scientific">Gracilariopsis chorda</name>
    <dbReference type="NCBI Taxonomy" id="448386"/>
    <lineage>
        <taxon>Eukaryota</taxon>
        <taxon>Rhodophyta</taxon>
        <taxon>Florideophyceae</taxon>
        <taxon>Rhodymeniophycidae</taxon>
        <taxon>Gracilariales</taxon>
        <taxon>Gracilariaceae</taxon>
        <taxon>Gracilariopsis</taxon>
    </lineage>
</organism>
<name>A0A2V3J3F8_9FLOR</name>
<keyword evidence="6" id="KW-0812">Transmembrane</keyword>
<evidence type="ECO:0000256" key="2">
    <source>
        <dbReference type="ARBA" id="ARBA00022528"/>
    </source>
</evidence>
<dbReference type="PANTHER" id="PTHR21649">
    <property type="entry name" value="CHLOROPHYLL A/B BINDING PROTEIN"/>
    <property type="match status" value="1"/>
</dbReference>
<keyword evidence="5" id="KW-0157">Chromophore</keyword>
<dbReference type="GO" id="GO:0016168">
    <property type="term" value="F:chlorophyll binding"/>
    <property type="evidence" value="ECO:0007669"/>
    <property type="project" value="UniProtKB-KW"/>
</dbReference>
<feature type="binding site" evidence="5">
    <location>
        <position position="64"/>
    </location>
    <ligand>
        <name>chlorophyll a</name>
        <dbReference type="ChEBI" id="CHEBI:58416"/>
        <label>1</label>
    </ligand>
</feature>
<keyword evidence="8" id="KW-1185">Reference proteome</keyword>
<feature type="transmembrane region" description="Helical" evidence="6">
    <location>
        <begin position="111"/>
        <end position="133"/>
    </location>
</feature>
<feature type="binding site" description="axial binding residue" evidence="5">
    <location>
        <position position="81"/>
    </location>
    <ligand>
        <name>chlorophyll b</name>
        <dbReference type="ChEBI" id="CHEBI:61721"/>
        <label>1</label>
    </ligand>
    <ligandPart>
        <name>Mg</name>
        <dbReference type="ChEBI" id="CHEBI:25107"/>
    </ligandPart>
</feature>
<evidence type="ECO:0000256" key="5">
    <source>
        <dbReference type="PIRSR" id="PIRSR601344-1"/>
    </source>
</evidence>
<keyword evidence="4" id="KW-0934">Plastid</keyword>
<dbReference type="GO" id="GO:0009507">
    <property type="term" value="C:chloroplast"/>
    <property type="evidence" value="ECO:0007669"/>
    <property type="project" value="UniProtKB-SubCell"/>
</dbReference>
<keyword evidence="6" id="KW-1133">Transmembrane helix</keyword>
<dbReference type="GO" id="GO:0009765">
    <property type="term" value="P:photosynthesis, light harvesting"/>
    <property type="evidence" value="ECO:0007669"/>
    <property type="project" value="InterPro"/>
</dbReference>
<proteinExistence type="predicted"/>
<dbReference type="GO" id="GO:0016020">
    <property type="term" value="C:membrane"/>
    <property type="evidence" value="ECO:0007669"/>
    <property type="project" value="InterPro"/>
</dbReference>
<comment type="subcellular location">
    <subcellularLocation>
        <location evidence="1">Plastid</location>
        <location evidence="1">Chloroplast</location>
    </subcellularLocation>
</comment>
<feature type="binding site" evidence="5">
    <location>
        <position position="182"/>
    </location>
    <ligand>
        <name>chlorophyll a</name>
        <dbReference type="ChEBI" id="CHEBI:58416"/>
        <label>1</label>
    </ligand>
</feature>
<feature type="binding site" evidence="5">
    <location>
        <position position="76"/>
    </location>
    <ligand>
        <name>chlorophyll a</name>
        <dbReference type="ChEBI" id="CHEBI:58416"/>
        <label>1</label>
    </ligand>
</feature>
<feature type="binding site" evidence="5">
    <location>
        <position position="170"/>
    </location>
    <ligand>
        <name>chlorophyll a</name>
        <dbReference type="ChEBI" id="CHEBI:58416"/>
        <label>1</label>
    </ligand>
</feature>
<dbReference type="EMBL" id="NBIV01000012">
    <property type="protein sequence ID" value="PXF48652.1"/>
    <property type="molecule type" value="Genomic_DNA"/>
</dbReference>
<gene>
    <name evidence="7" type="ORF">BWQ96_01504</name>
</gene>
<keyword evidence="5" id="KW-0148">Chlorophyll</keyword>
<dbReference type="AlphaFoldDB" id="A0A2V3J3F8"/>
<feature type="binding site" evidence="5">
    <location>
        <position position="165"/>
    </location>
    <ligand>
        <name>chlorophyll a</name>
        <dbReference type="ChEBI" id="CHEBI:58416"/>
        <label>1</label>
    </ligand>
</feature>
<keyword evidence="2" id="KW-0150">Chloroplast</keyword>
<reference evidence="7 8" key="1">
    <citation type="journal article" date="2018" name="Mol. Biol. Evol.">
        <title>Analysis of the draft genome of the red seaweed Gracilariopsis chorda provides insights into genome size evolution in Rhodophyta.</title>
        <authorList>
            <person name="Lee J."/>
            <person name="Yang E.C."/>
            <person name="Graf L."/>
            <person name="Yang J.H."/>
            <person name="Qiu H."/>
            <person name="Zel Zion U."/>
            <person name="Chan C.X."/>
            <person name="Stephens T.G."/>
            <person name="Weber A.P.M."/>
            <person name="Boo G.H."/>
            <person name="Boo S.M."/>
            <person name="Kim K.M."/>
            <person name="Shin Y."/>
            <person name="Jung M."/>
            <person name="Lee S.J."/>
            <person name="Yim H.S."/>
            <person name="Lee J.H."/>
            <person name="Bhattacharya D."/>
            <person name="Yoon H.S."/>
        </authorList>
    </citation>
    <scope>NUCLEOTIDE SEQUENCE [LARGE SCALE GENOMIC DNA]</scope>
    <source>
        <strain evidence="7 8">SKKU-2015</strain>
        <tissue evidence="7">Whole body</tissue>
    </source>
</reference>
<evidence type="ECO:0000313" key="8">
    <source>
        <dbReference type="Proteomes" id="UP000247409"/>
    </source>
</evidence>
<accession>A0A2V3J3F8</accession>
<keyword evidence="6" id="KW-0472">Membrane</keyword>
<dbReference type="InterPro" id="IPR001344">
    <property type="entry name" value="Chloro_AB-bd_pln"/>
</dbReference>
<dbReference type="InterPro" id="IPR022796">
    <property type="entry name" value="Chloroa_b-bind"/>
</dbReference>
<protein>
    <submittedName>
        <fullName evidence="7">Chlorophyll a-b binding protein 7, chloroplastic</fullName>
    </submittedName>
</protein>
<sequence>MNAFVSSFVPAGVRTAFAGAAAPRVQSRSTVTMVASKAIPFLDAPPKLDGTLVGDVGFDPLYLSNYINLDYARAGELKNGRIAMLACLGMMVQEFVHLPGPMFQEPNPLRAIYTVPIAGWVQILAFITIVELITFKATFETGADYGFDPLGMGKKGNLEELQLKELKNARLAMIASIGFIMQIIVTGKPIFAQLSF</sequence>
<dbReference type="Gene3D" id="1.10.3460.10">
    <property type="entry name" value="Chlorophyll a/b binding protein domain"/>
    <property type="match status" value="1"/>
</dbReference>
<dbReference type="SUPFAM" id="SSF103511">
    <property type="entry name" value="Chlorophyll a-b binding protein"/>
    <property type="match status" value="1"/>
</dbReference>
<comment type="caution">
    <text evidence="7">The sequence shown here is derived from an EMBL/GenBank/DDBJ whole genome shotgun (WGS) entry which is preliminary data.</text>
</comment>
<evidence type="ECO:0000256" key="3">
    <source>
        <dbReference type="ARBA" id="ARBA00022531"/>
    </source>
</evidence>
<evidence type="ECO:0000313" key="7">
    <source>
        <dbReference type="EMBL" id="PXF48652.1"/>
    </source>
</evidence>
<dbReference type="Proteomes" id="UP000247409">
    <property type="component" value="Unassembled WGS sequence"/>
</dbReference>
<feature type="binding site" evidence="5">
    <location>
        <position position="164"/>
    </location>
    <ligand>
        <name>chlorophyll a</name>
        <dbReference type="ChEBI" id="CHEBI:58416"/>
        <label>1</label>
    </ligand>
</feature>
<keyword evidence="3" id="KW-0602">Photosynthesis</keyword>
<dbReference type="STRING" id="448386.A0A2V3J3F8"/>